<dbReference type="AlphaFoldDB" id="A0A016SIR0"/>
<sequence>MATKRRGNLTSPLGRHKVEAHGGNDFDIKCKILAYEDDISARKALEAAWIFTRNPGMNIFEDDSTLREEEDDEDVNKVEELATSEELHSVPVVTTGGDNAEAKNLQLSKKRGHAIRRRRLMDCCTVLIVLCIVFYMFYLIFVRNCLLRRAQTQYCLVSEINMHVSTLNIAWNSCVTMLKRSVIYKFLR</sequence>
<keyword evidence="1" id="KW-0472">Membrane</keyword>
<organism evidence="2 3">
    <name type="scientific">Ancylostoma ceylanicum</name>
    <dbReference type="NCBI Taxonomy" id="53326"/>
    <lineage>
        <taxon>Eukaryota</taxon>
        <taxon>Metazoa</taxon>
        <taxon>Ecdysozoa</taxon>
        <taxon>Nematoda</taxon>
        <taxon>Chromadorea</taxon>
        <taxon>Rhabditida</taxon>
        <taxon>Rhabditina</taxon>
        <taxon>Rhabditomorpha</taxon>
        <taxon>Strongyloidea</taxon>
        <taxon>Ancylostomatidae</taxon>
        <taxon>Ancylostomatinae</taxon>
        <taxon>Ancylostoma</taxon>
    </lineage>
</organism>
<dbReference type="Proteomes" id="UP000024635">
    <property type="component" value="Unassembled WGS sequence"/>
</dbReference>
<dbReference type="OrthoDB" id="5831138at2759"/>
<evidence type="ECO:0000313" key="3">
    <source>
        <dbReference type="Proteomes" id="UP000024635"/>
    </source>
</evidence>
<keyword evidence="1" id="KW-1133">Transmembrane helix</keyword>
<keyword evidence="3" id="KW-1185">Reference proteome</keyword>
<proteinExistence type="predicted"/>
<evidence type="ECO:0000256" key="1">
    <source>
        <dbReference type="SAM" id="Phobius"/>
    </source>
</evidence>
<keyword evidence="1" id="KW-0812">Transmembrane</keyword>
<feature type="transmembrane region" description="Helical" evidence="1">
    <location>
        <begin position="120"/>
        <end position="141"/>
    </location>
</feature>
<name>A0A016SIR0_9BILA</name>
<dbReference type="EMBL" id="JARK01001558">
    <property type="protein sequence ID" value="EYB90287.1"/>
    <property type="molecule type" value="Genomic_DNA"/>
</dbReference>
<accession>A0A016SIR0</accession>
<comment type="caution">
    <text evidence="2">The sequence shown here is derived from an EMBL/GenBank/DDBJ whole genome shotgun (WGS) entry which is preliminary data.</text>
</comment>
<protein>
    <submittedName>
        <fullName evidence="2">Uncharacterized protein</fullName>
    </submittedName>
</protein>
<reference evidence="3" key="1">
    <citation type="journal article" date="2015" name="Nat. Genet.">
        <title>The genome and transcriptome of the zoonotic hookworm Ancylostoma ceylanicum identify infection-specific gene families.</title>
        <authorList>
            <person name="Schwarz E.M."/>
            <person name="Hu Y."/>
            <person name="Antoshechkin I."/>
            <person name="Miller M.M."/>
            <person name="Sternberg P.W."/>
            <person name="Aroian R.V."/>
        </authorList>
    </citation>
    <scope>NUCLEOTIDE SEQUENCE</scope>
    <source>
        <strain evidence="3">HY135</strain>
    </source>
</reference>
<evidence type="ECO:0000313" key="2">
    <source>
        <dbReference type="EMBL" id="EYB90287.1"/>
    </source>
</evidence>
<gene>
    <name evidence="2" type="primary">Acey_s0222.g2646</name>
    <name evidence="2" type="ORF">Y032_0222g2646</name>
</gene>